<evidence type="ECO:0000313" key="5">
    <source>
        <dbReference type="Proteomes" id="UP000192907"/>
    </source>
</evidence>
<dbReference type="SUPFAM" id="SSF55144">
    <property type="entry name" value="LigT-like"/>
    <property type="match status" value="1"/>
</dbReference>
<evidence type="ECO:0000256" key="1">
    <source>
        <dbReference type="ARBA" id="ARBA00022801"/>
    </source>
</evidence>
<comment type="function">
    <text evidence="2">Hydrolyzes RNA 2',3'-cyclic phosphodiester to an RNA 2'-phosphomonoester.</text>
</comment>
<dbReference type="NCBIfam" id="TIGR02258">
    <property type="entry name" value="2_5_ligase"/>
    <property type="match status" value="1"/>
</dbReference>
<dbReference type="OrthoDB" id="5291550at2"/>
<keyword evidence="4" id="KW-0436">Ligase</keyword>
<dbReference type="PANTHER" id="PTHR35561">
    <property type="entry name" value="RNA 2',3'-CYCLIC PHOSPHODIESTERASE"/>
    <property type="match status" value="1"/>
</dbReference>
<dbReference type="EMBL" id="FWZT01000002">
    <property type="protein sequence ID" value="SME93423.1"/>
    <property type="molecule type" value="Genomic_DNA"/>
</dbReference>
<evidence type="ECO:0000256" key="2">
    <source>
        <dbReference type="HAMAP-Rule" id="MF_01940"/>
    </source>
</evidence>
<feature type="short sequence motif" description="HXTX 1" evidence="2">
    <location>
        <begin position="39"/>
        <end position="42"/>
    </location>
</feature>
<keyword evidence="5" id="KW-1185">Reference proteome</keyword>
<dbReference type="PANTHER" id="PTHR35561:SF1">
    <property type="entry name" value="RNA 2',3'-CYCLIC PHOSPHODIESTERASE"/>
    <property type="match status" value="1"/>
</dbReference>
<dbReference type="InterPro" id="IPR009097">
    <property type="entry name" value="Cyclic_Pdiesterase"/>
</dbReference>
<feature type="active site" description="Proton acceptor" evidence="2">
    <location>
        <position position="120"/>
    </location>
</feature>
<dbReference type="InterPro" id="IPR004175">
    <property type="entry name" value="RNA_CPDase"/>
</dbReference>
<organism evidence="4 5">
    <name type="scientific">Pseudobacteriovorax antillogorgiicola</name>
    <dbReference type="NCBI Taxonomy" id="1513793"/>
    <lineage>
        <taxon>Bacteria</taxon>
        <taxon>Pseudomonadati</taxon>
        <taxon>Bdellovibrionota</taxon>
        <taxon>Oligoflexia</taxon>
        <taxon>Oligoflexales</taxon>
        <taxon>Pseudobacteriovoracaceae</taxon>
        <taxon>Pseudobacteriovorax</taxon>
    </lineage>
</organism>
<dbReference type="GO" id="GO:0004113">
    <property type="term" value="F:2',3'-cyclic-nucleotide 3'-phosphodiesterase activity"/>
    <property type="evidence" value="ECO:0007669"/>
    <property type="project" value="InterPro"/>
</dbReference>
<reference evidence="5" key="1">
    <citation type="submission" date="2017-04" db="EMBL/GenBank/DDBJ databases">
        <authorList>
            <person name="Varghese N."/>
            <person name="Submissions S."/>
        </authorList>
    </citation>
    <scope>NUCLEOTIDE SEQUENCE [LARGE SCALE GENOMIC DNA]</scope>
    <source>
        <strain evidence="5">RKEM611</strain>
    </source>
</reference>
<evidence type="ECO:0000313" key="4">
    <source>
        <dbReference type="EMBL" id="SME93423.1"/>
    </source>
</evidence>
<comment type="similarity">
    <text evidence="2">Belongs to the 2H phosphoesterase superfamily. ThpR family.</text>
</comment>
<dbReference type="RefSeq" id="WP_132315685.1">
    <property type="nucleotide sequence ID" value="NZ_FWZT01000002.1"/>
</dbReference>
<comment type="catalytic activity">
    <reaction evidence="2">
        <text>a 3'-end 2',3'-cyclophospho-ribonucleotide-RNA + H2O = a 3'-end 2'-phospho-ribonucleotide-RNA + H(+)</text>
        <dbReference type="Rhea" id="RHEA:11828"/>
        <dbReference type="Rhea" id="RHEA-COMP:10464"/>
        <dbReference type="Rhea" id="RHEA-COMP:17353"/>
        <dbReference type="ChEBI" id="CHEBI:15377"/>
        <dbReference type="ChEBI" id="CHEBI:15378"/>
        <dbReference type="ChEBI" id="CHEBI:83064"/>
        <dbReference type="ChEBI" id="CHEBI:173113"/>
        <dbReference type="EC" id="3.1.4.58"/>
    </reaction>
</comment>
<dbReference type="GO" id="GO:0016874">
    <property type="term" value="F:ligase activity"/>
    <property type="evidence" value="ECO:0007669"/>
    <property type="project" value="UniProtKB-KW"/>
</dbReference>
<sequence>MAFFAVLVPEVAKPDFVDLLDRMRDAIPGVSWVHPDDLHITLLFLGGVPSENLSSFVSSARSCSWGDPFFVSIEGIRTFSRQGCDRVIWASVTEESPFNHLHQLLLDRFPGVSKSRFQAHLTLGRVTEAALYDSNNLSSFKDWRGPSWCANSAVLMKRWPAREQRMHPNLYRIVETFNFCC</sequence>
<dbReference type="EC" id="3.1.4.58" evidence="2"/>
<dbReference type="Gene3D" id="3.90.1140.10">
    <property type="entry name" value="Cyclic phosphodiesterase"/>
    <property type="match status" value="1"/>
</dbReference>
<dbReference type="STRING" id="1513793.SAMN06296036_10231"/>
<feature type="domain" description="Phosphoesterase HXTX" evidence="3">
    <location>
        <begin position="17"/>
        <end position="89"/>
    </location>
</feature>
<dbReference type="GO" id="GO:0008664">
    <property type="term" value="F:RNA 2',3'-cyclic 3'-phosphodiesterase activity"/>
    <property type="evidence" value="ECO:0007669"/>
    <property type="project" value="UniProtKB-EC"/>
</dbReference>
<dbReference type="Proteomes" id="UP000192907">
    <property type="component" value="Unassembled WGS sequence"/>
</dbReference>
<protein>
    <recommendedName>
        <fullName evidence="2">RNA 2',3'-cyclic phosphodiesterase</fullName>
        <shortName evidence="2">RNA 2',3'-CPDase</shortName>
        <ecNumber evidence="2">3.1.4.58</ecNumber>
    </recommendedName>
</protein>
<accession>A0A1Y6BC80</accession>
<proteinExistence type="inferred from homology"/>
<name>A0A1Y6BC80_9BACT</name>
<dbReference type="Pfam" id="PF02834">
    <property type="entry name" value="LigT_PEase"/>
    <property type="match status" value="1"/>
</dbReference>
<feature type="active site" description="Proton donor" evidence="2">
    <location>
        <position position="39"/>
    </location>
</feature>
<gene>
    <name evidence="4" type="ORF">SAMN06296036_10231</name>
</gene>
<keyword evidence="1 2" id="KW-0378">Hydrolase</keyword>
<dbReference type="HAMAP" id="MF_01940">
    <property type="entry name" value="RNA_CPDase"/>
    <property type="match status" value="1"/>
</dbReference>
<evidence type="ECO:0000259" key="3">
    <source>
        <dbReference type="Pfam" id="PF02834"/>
    </source>
</evidence>
<dbReference type="AlphaFoldDB" id="A0A1Y6BC80"/>
<dbReference type="InterPro" id="IPR014051">
    <property type="entry name" value="Phosphoesterase_HXTX"/>
</dbReference>
<feature type="short sequence motif" description="HXTX 2" evidence="2">
    <location>
        <begin position="120"/>
        <end position="123"/>
    </location>
</feature>